<dbReference type="CDD" id="cd21459">
    <property type="entry name" value="DLC-like_TCTEX1D2"/>
    <property type="match status" value="1"/>
</dbReference>
<dbReference type="AlphaFoldDB" id="A0A9Q0RX24"/>
<organism evidence="2 3">
    <name type="scientific">Pseudolycoriella hygida</name>
    <dbReference type="NCBI Taxonomy" id="35572"/>
    <lineage>
        <taxon>Eukaryota</taxon>
        <taxon>Metazoa</taxon>
        <taxon>Ecdysozoa</taxon>
        <taxon>Arthropoda</taxon>
        <taxon>Hexapoda</taxon>
        <taxon>Insecta</taxon>
        <taxon>Pterygota</taxon>
        <taxon>Neoptera</taxon>
        <taxon>Endopterygota</taxon>
        <taxon>Diptera</taxon>
        <taxon>Nematocera</taxon>
        <taxon>Sciaroidea</taxon>
        <taxon>Sciaridae</taxon>
        <taxon>Pseudolycoriella</taxon>
    </lineage>
</organism>
<dbReference type="InterPro" id="IPR005334">
    <property type="entry name" value="Tctex-1-like"/>
</dbReference>
<dbReference type="PANTHER" id="PTHR21255">
    <property type="entry name" value="T-COMPLEX-ASSOCIATED-TESTIS-EXPRESSED 1/ DYNEIN LIGHT CHAIN"/>
    <property type="match status" value="1"/>
</dbReference>
<dbReference type="Gene3D" id="3.30.1140.40">
    <property type="entry name" value="Tctex-1"/>
    <property type="match status" value="1"/>
</dbReference>
<dbReference type="GO" id="GO:0045505">
    <property type="term" value="F:dynein intermediate chain binding"/>
    <property type="evidence" value="ECO:0007669"/>
    <property type="project" value="TreeGrafter"/>
</dbReference>
<dbReference type="Proteomes" id="UP001151699">
    <property type="component" value="Chromosome C"/>
</dbReference>
<keyword evidence="3" id="KW-1185">Reference proteome</keyword>
<comment type="caution">
    <text evidence="2">The sequence shown here is derived from an EMBL/GenBank/DDBJ whole genome shotgun (WGS) entry which is preliminary data.</text>
</comment>
<dbReference type="PANTHER" id="PTHR21255:SF7">
    <property type="entry name" value="DYNEIN LIGHT CHAIN TCTEX-TYPE PROTEIN 2B"/>
    <property type="match status" value="1"/>
</dbReference>
<proteinExistence type="inferred from homology"/>
<dbReference type="GO" id="GO:0005868">
    <property type="term" value="C:cytoplasmic dynein complex"/>
    <property type="evidence" value="ECO:0007669"/>
    <property type="project" value="TreeGrafter"/>
</dbReference>
<comment type="similarity">
    <text evidence="1">Belongs to the dynein light chain Tctex-type family.</text>
</comment>
<evidence type="ECO:0000256" key="1">
    <source>
        <dbReference type="ARBA" id="ARBA00005361"/>
    </source>
</evidence>
<dbReference type="OrthoDB" id="10260741at2759"/>
<dbReference type="GO" id="GO:0005737">
    <property type="term" value="C:cytoplasm"/>
    <property type="evidence" value="ECO:0007669"/>
    <property type="project" value="TreeGrafter"/>
</dbReference>
<dbReference type="InterPro" id="IPR038586">
    <property type="entry name" value="Tctex-1-like_sf"/>
</dbReference>
<dbReference type="Pfam" id="PF03645">
    <property type="entry name" value="Tctex-1"/>
    <property type="match status" value="1"/>
</dbReference>
<sequence length="88" mass="10218">MIAGKQYEASHIQEWTHKICDTINSRVKELNMRRFKHVVQVVIVQQTGAGCRYIARCRWDAETDAQVSNYFTNESIVCVVTVFAVYVY</sequence>
<evidence type="ECO:0000313" key="3">
    <source>
        <dbReference type="Proteomes" id="UP001151699"/>
    </source>
</evidence>
<reference evidence="2" key="1">
    <citation type="submission" date="2022-07" db="EMBL/GenBank/DDBJ databases">
        <authorList>
            <person name="Trinca V."/>
            <person name="Uliana J.V.C."/>
            <person name="Torres T.T."/>
            <person name="Ward R.J."/>
            <person name="Monesi N."/>
        </authorList>
    </citation>
    <scope>NUCLEOTIDE SEQUENCE</scope>
    <source>
        <strain evidence="2">HSMRA1968</strain>
        <tissue evidence="2">Whole embryos</tissue>
    </source>
</reference>
<protein>
    <submittedName>
        <fullName evidence="2">Dynein light chain Tctex-type protein 2B</fullName>
    </submittedName>
</protein>
<evidence type="ECO:0000313" key="2">
    <source>
        <dbReference type="EMBL" id="KAJ6635458.1"/>
    </source>
</evidence>
<accession>A0A9Q0RX24</accession>
<dbReference type="EMBL" id="WJQU01000004">
    <property type="protein sequence ID" value="KAJ6635458.1"/>
    <property type="molecule type" value="Genomic_DNA"/>
</dbReference>
<dbReference type="GO" id="GO:0007018">
    <property type="term" value="P:microtubule-based movement"/>
    <property type="evidence" value="ECO:0007669"/>
    <property type="project" value="TreeGrafter"/>
</dbReference>
<name>A0A9Q0RX24_9DIPT</name>
<gene>
    <name evidence="2" type="primary">dynlt2b</name>
    <name evidence="2" type="ORF">Bhyg_14044</name>
</gene>